<evidence type="ECO:0000313" key="2">
    <source>
        <dbReference type="EMBL" id="AEI14598.1"/>
    </source>
</evidence>
<dbReference type="HOGENOM" id="CLU_1169282_0_0_0"/>
<name>F8E5A2_FLESM</name>
<dbReference type="KEGG" id="fsi:Flexsi_0938"/>
<reference evidence="3" key="2">
    <citation type="submission" date="2011-06" db="EMBL/GenBank/DDBJ databases">
        <title>The complete genome of Flexistipes sinusarabici DSM 4947.</title>
        <authorList>
            <person name="Lucas S."/>
            <person name="Han J."/>
            <person name="Lapidus A."/>
            <person name="Bruce D."/>
            <person name="Goodwin L."/>
            <person name="Pitluck S."/>
            <person name="Peters L."/>
            <person name="Kyrpides N."/>
            <person name="Mavromatis K."/>
            <person name="Ivanova N."/>
            <person name="Mikhailova N."/>
            <person name="Chertkov O."/>
            <person name="Detter J.C."/>
            <person name="Tapia R."/>
            <person name="Han C."/>
            <person name="Land M."/>
            <person name="Hauser L."/>
            <person name="Markowitz V."/>
            <person name="Cheng J.-F."/>
            <person name="Hugenholtz P."/>
            <person name="Woyke T."/>
            <person name="Wu D."/>
            <person name="Spring S."/>
            <person name="Schroeder M."/>
            <person name="Brambilla E."/>
            <person name="Klenk H.-P."/>
            <person name="Eisen J.A."/>
        </authorList>
    </citation>
    <scope>NUCLEOTIDE SEQUENCE [LARGE SCALE GENOMIC DNA]</scope>
    <source>
        <strain evidence="3">DSM 4947 / MAS 10</strain>
    </source>
</reference>
<sequence>MRSFFIILFVTLLTLPAFSSSYSDFANDMKPAYLAWKQGLLTTKANNQKNSIKNVNKFLNHWKLLENKYKNNPPEELKQVESFSEDISNVTEVAGKALAEIKNGEVIEAHTTLEKVRYILWNLRAKAGIVTLGDKLNDYHEIMEMILEEVVLMENPGKLKMLAERQGLWLKIKWNEILSFMQQHDYEGKIIEDATKEKKAVEKFLNYAEQGNIDKAYMQSGPIKKNFKKVFFSEKVY</sequence>
<dbReference type="OrthoDB" id="8399759at2"/>
<dbReference type="eggNOG" id="ENOG5030XHZ">
    <property type="taxonomic scope" value="Bacteria"/>
</dbReference>
<accession>F8E5A2</accession>
<dbReference type="EMBL" id="CP002858">
    <property type="protein sequence ID" value="AEI14598.1"/>
    <property type="molecule type" value="Genomic_DNA"/>
</dbReference>
<dbReference type="RefSeq" id="WP_013886088.1">
    <property type="nucleotide sequence ID" value="NC_015672.1"/>
</dbReference>
<evidence type="ECO:0000256" key="1">
    <source>
        <dbReference type="SAM" id="SignalP"/>
    </source>
</evidence>
<feature type="chain" id="PRO_5003369092" evidence="1">
    <location>
        <begin position="27"/>
        <end position="237"/>
    </location>
</feature>
<keyword evidence="1" id="KW-0732">Signal</keyword>
<dbReference type="AlphaFoldDB" id="F8E5A2"/>
<reference evidence="2 3" key="1">
    <citation type="journal article" date="2011" name="Stand. Genomic Sci.">
        <title>Genome sequence of the moderately thermophilic halophile Flexistipes sinusarabici strain (MAS10).</title>
        <authorList>
            <person name="Lapidus A."/>
            <person name="Chertkov O."/>
            <person name="Nolan M."/>
            <person name="Lucas S."/>
            <person name="Hammon N."/>
            <person name="Deshpande S."/>
            <person name="Cheng J.F."/>
            <person name="Tapia R."/>
            <person name="Han C."/>
            <person name="Goodwin L."/>
            <person name="Pitluck S."/>
            <person name="Liolios K."/>
            <person name="Pagani I."/>
            <person name="Ivanova N."/>
            <person name="Huntemann M."/>
            <person name="Mavromatis K."/>
            <person name="Mikhailova N."/>
            <person name="Pati A."/>
            <person name="Chen A."/>
            <person name="Palaniappan K."/>
            <person name="Land M."/>
            <person name="Hauser L."/>
            <person name="Brambilla E.M."/>
            <person name="Rohde M."/>
            <person name="Abt B."/>
            <person name="Spring S."/>
            <person name="Goker M."/>
            <person name="Bristow J."/>
            <person name="Eisen J.A."/>
            <person name="Markowitz V."/>
            <person name="Hugenholtz P."/>
            <person name="Kyrpides N.C."/>
            <person name="Klenk H.P."/>
            <person name="Woyke T."/>
        </authorList>
    </citation>
    <scope>NUCLEOTIDE SEQUENCE [LARGE SCALE GENOMIC DNA]</scope>
    <source>
        <strain evidence="3">DSM 4947 / MAS 10</strain>
    </source>
</reference>
<dbReference type="Proteomes" id="UP000006621">
    <property type="component" value="Chromosome"/>
</dbReference>
<organism evidence="2 3">
    <name type="scientific">Flexistipes sinusarabici (strain ATCC 49648 / DSM 4947 / MAS 10)</name>
    <dbReference type="NCBI Taxonomy" id="717231"/>
    <lineage>
        <taxon>Bacteria</taxon>
        <taxon>Pseudomonadati</taxon>
        <taxon>Deferribacterota</taxon>
        <taxon>Deferribacteres</taxon>
        <taxon>Deferribacterales</taxon>
        <taxon>Flexistipitaceae</taxon>
        <taxon>Flexistipes</taxon>
    </lineage>
</organism>
<evidence type="ECO:0000313" key="3">
    <source>
        <dbReference type="Proteomes" id="UP000006621"/>
    </source>
</evidence>
<keyword evidence="3" id="KW-1185">Reference proteome</keyword>
<gene>
    <name evidence="2" type="ordered locus">Flexsi_0938</name>
</gene>
<proteinExistence type="predicted"/>
<feature type="signal peptide" evidence="1">
    <location>
        <begin position="1"/>
        <end position="26"/>
    </location>
</feature>
<protein>
    <submittedName>
        <fullName evidence="2">Uncharacterized protein</fullName>
    </submittedName>
</protein>